<dbReference type="EMBL" id="JACWZY010000050">
    <property type="protein sequence ID" value="MBD2705290.1"/>
    <property type="molecule type" value="Genomic_DNA"/>
</dbReference>
<sequence>MVTSRLFITGKMIERMLQIFENMNLSLGDVARASGVAYDTLNQIKIGRVKAMRTDTLGAIIKAYPEINANYILTGIGSSKISTDTPNITDDVRIAYEAIGRVKNALG</sequence>
<name>A0A927AVN9_9BACT</name>
<dbReference type="Proteomes" id="UP000598820">
    <property type="component" value="Unassembled WGS sequence"/>
</dbReference>
<dbReference type="Gene3D" id="1.10.260.40">
    <property type="entry name" value="lambda repressor-like DNA-binding domains"/>
    <property type="match status" value="1"/>
</dbReference>
<comment type="caution">
    <text evidence="1">The sequence shown here is derived from an EMBL/GenBank/DDBJ whole genome shotgun (WGS) entry which is preliminary data.</text>
</comment>
<accession>A0A927AVN9</accession>
<dbReference type="SUPFAM" id="SSF47413">
    <property type="entry name" value="lambda repressor-like DNA-binding domains"/>
    <property type="match status" value="1"/>
</dbReference>
<evidence type="ECO:0000313" key="1">
    <source>
        <dbReference type="EMBL" id="MBD2705290.1"/>
    </source>
</evidence>
<proteinExistence type="predicted"/>
<evidence type="ECO:0000313" key="2">
    <source>
        <dbReference type="Proteomes" id="UP000598820"/>
    </source>
</evidence>
<organism evidence="1 2">
    <name type="scientific">Spirosoma profusum</name>
    <dbReference type="NCBI Taxonomy" id="2771354"/>
    <lineage>
        <taxon>Bacteria</taxon>
        <taxon>Pseudomonadati</taxon>
        <taxon>Bacteroidota</taxon>
        <taxon>Cytophagia</taxon>
        <taxon>Cytophagales</taxon>
        <taxon>Cytophagaceae</taxon>
        <taxon>Spirosoma</taxon>
    </lineage>
</organism>
<keyword evidence="2" id="KW-1185">Reference proteome</keyword>
<protein>
    <submittedName>
        <fullName evidence="1">Uncharacterized protein</fullName>
    </submittedName>
</protein>
<gene>
    <name evidence="1" type="ORF">IC229_32025</name>
</gene>
<dbReference type="GO" id="GO:0003677">
    <property type="term" value="F:DNA binding"/>
    <property type="evidence" value="ECO:0007669"/>
    <property type="project" value="InterPro"/>
</dbReference>
<dbReference type="InterPro" id="IPR010982">
    <property type="entry name" value="Lambda_DNA-bd_dom_sf"/>
</dbReference>
<reference evidence="1" key="1">
    <citation type="submission" date="2020-09" db="EMBL/GenBank/DDBJ databases">
        <authorList>
            <person name="Kim M.K."/>
        </authorList>
    </citation>
    <scope>NUCLEOTIDE SEQUENCE</scope>
    <source>
        <strain evidence="1">BT702</strain>
    </source>
</reference>
<dbReference type="RefSeq" id="WP_190892566.1">
    <property type="nucleotide sequence ID" value="NZ_JACWZY010000050.1"/>
</dbReference>
<dbReference type="AlphaFoldDB" id="A0A927AVN9"/>